<dbReference type="GO" id="GO:0016020">
    <property type="term" value="C:membrane"/>
    <property type="evidence" value="ECO:0007669"/>
    <property type="project" value="TreeGrafter"/>
</dbReference>
<evidence type="ECO:0000313" key="5">
    <source>
        <dbReference type="Proteomes" id="UP000186917"/>
    </source>
</evidence>
<evidence type="ECO:0000256" key="3">
    <source>
        <dbReference type="RuleBase" id="RU000363"/>
    </source>
</evidence>
<keyword evidence="2" id="KW-0560">Oxidoreductase</keyword>
<dbReference type="Gene3D" id="3.40.50.720">
    <property type="entry name" value="NAD(P)-binding Rossmann-like Domain"/>
    <property type="match status" value="1"/>
</dbReference>
<dbReference type="SUPFAM" id="SSF51735">
    <property type="entry name" value="NAD(P)-binding Rossmann-fold domains"/>
    <property type="match status" value="1"/>
</dbReference>
<dbReference type="Proteomes" id="UP000186917">
    <property type="component" value="Unassembled WGS sequence"/>
</dbReference>
<dbReference type="RefSeq" id="WP_076376929.1">
    <property type="nucleotide sequence ID" value="NZ_AP017422.1"/>
</dbReference>
<dbReference type="KEGG" id="fln:FLA_6011"/>
<protein>
    <submittedName>
        <fullName evidence="4">Short-chain dehydrogenase</fullName>
    </submittedName>
</protein>
<dbReference type="PRINTS" id="PR00081">
    <property type="entry name" value="GDHRDH"/>
</dbReference>
<dbReference type="STRING" id="477680.SAMN05421788_1011390"/>
<comment type="similarity">
    <text evidence="1 3">Belongs to the short-chain dehydrogenases/reductases (SDR) family.</text>
</comment>
<evidence type="ECO:0000256" key="2">
    <source>
        <dbReference type="ARBA" id="ARBA00023002"/>
    </source>
</evidence>
<organism evidence="4 5">
    <name type="scientific">Filimonas lacunae</name>
    <dbReference type="NCBI Taxonomy" id="477680"/>
    <lineage>
        <taxon>Bacteria</taxon>
        <taxon>Pseudomonadati</taxon>
        <taxon>Bacteroidota</taxon>
        <taxon>Chitinophagia</taxon>
        <taxon>Chitinophagales</taxon>
        <taxon>Chitinophagaceae</taxon>
        <taxon>Filimonas</taxon>
    </lineage>
</organism>
<dbReference type="InterPro" id="IPR036291">
    <property type="entry name" value="NAD(P)-bd_dom_sf"/>
</dbReference>
<dbReference type="OrthoDB" id="9775296at2"/>
<dbReference type="PROSITE" id="PS00061">
    <property type="entry name" value="ADH_SHORT"/>
    <property type="match status" value="1"/>
</dbReference>
<dbReference type="AlphaFoldDB" id="A0A173MRJ1"/>
<dbReference type="InterPro" id="IPR002347">
    <property type="entry name" value="SDR_fam"/>
</dbReference>
<sequence length="235" mass="25825">MNIVITGASKGLGRAIAEKFGEDKQGHGLFLCARNSEQLRAFALELQGRFPRTNVQYFVCDMSKQEEVQAFANWFLAFNVKLDVLVNNAGQFIPGSVHNEAAGALEKMIEVNLYSAYHLTRAVLPHMMEARSGHIFNMCSIASLQAYSNGGAYSISKFALAGFSKNLREEMKPYNIKVTSVYPGASYTDSWSGSGIDPKRIMEAGDVAAMIYAASYLSPQACMEEIILRPQLGDL</sequence>
<dbReference type="Pfam" id="PF00106">
    <property type="entry name" value="adh_short"/>
    <property type="match status" value="1"/>
</dbReference>
<evidence type="ECO:0000313" key="4">
    <source>
        <dbReference type="EMBL" id="SIS81688.1"/>
    </source>
</evidence>
<dbReference type="GO" id="GO:0016491">
    <property type="term" value="F:oxidoreductase activity"/>
    <property type="evidence" value="ECO:0007669"/>
    <property type="project" value="UniProtKB-KW"/>
</dbReference>
<accession>A0A173MRJ1</accession>
<evidence type="ECO:0000256" key="1">
    <source>
        <dbReference type="ARBA" id="ARBA00006484"/>
    </source>
</evidence>
<keyword evidence="5" id="KW-1185">Reference proteome</keyword>
<name>A0A173MRJ1_9BACT</name>
<reference evidence="5" key="1">
    <citation type="submission" date="2017-01" db="EMBL/GenBank/DDBJ databases">
        <authorList>
            <person name="Varghese N."/>
            <person name="Submissions S."/>
        </authorList>
    </citation>
    <scope>NUCLEOTIDE SEQUENCE [LARGE SCALE GENOMIC DNA]</scope>
    <source>
        <strain evidence="5">DSM 21054</strain>
    </source>
</reference>
<dbReference type="CDD" id="cd05233">
    <property type="entry name" value="SDR_c"/>
    <property type="match status" value="1"/>
</dbReference>
<proteinExistence type="inferred from homology"/>
<gene>
    <name evidence="4" type="ORF">SAMN05421788_1011390</name>
</gene>
<dbReference type="PRINTS" id="PR00080">
    <property type="entry name" value="SDRFAMILY"/>
</dbReference>
<dbReference type="PANTHER" id="PTHR44196:SF1">
    <property type="entry name" value="DEHYDROGENASE_REDUCTASE SDR FAMILY MEMBER 7B"/>
    <property type="match status" value="1"/>
</dbReference>
<dbReference type="PANTHER" id="PTHR44196">
    <property type="entry name" value="DEHYDROGENASE/REDUCTASE SDR FAMILY MEMBER 7B"/>
    <property type="match status" value="1"/>
</dbReference>
<dbReference type="EMBL" id="FTOR01000001">
    <property type="protein sequence ID" value="SIS81688.1"/>
    <property type="molecule type" value="Genomic_DNA"/>
</dbReference>
<dbReference type="InterPro" id="IPR020904">
    <property type="entry name" value="Sc_DH/Rdtase_CS"/>
</dbReference>